<dbReference type="OrthoDB" id="239355at2157"/>
<name>A0A1H8HYU7_9EURY</name>
<feature type="transmembrane region" description="Helical" evidence="1">
    <location>
        <begin position="37"/>
        <end position="58"/>
    </location>
</feature>
<evidence type="ECO:0000256" key="1">
    <source>
        <dbReference type="SAM" id="Phobius"/>
    </source>
</evidence>
<feature type="transmembrane region" description="Helical" evidence="1">
    <location>
        <begin position="64"/>
        <end position="81"/>
    </location>
</feature>
<reference evidence="3" key="1">
    <citation type="submission" date="2016-10" db="EMBL/GenBank/DDBJ databases">
        <authorList>
            <person name="Varghese N."/>
            <person name="Submissions S."/>
        </authorList>
    </citation>
    <scope>NUCLEOTIDE SEQUENCE [LARGE SCALE GENOMIC DNA]</scope>
    <source>
        <strain evidence="3">IBRC-M 10043</strain>
    </source>
</reference>
<protein>
    <submittedName>
        <fullName evidence="2">Uncharacterized protein</fullName>
    </submittedName>
</protein>
<proteinExistence type="predicted"/>
<evidence type="ECO:0000313" key="2">
    <source>
        <dbReference type="EMBL" id="SEN61600.1"/>
    </source>
</evidence>
<gene>
    <name evidence="2" type="ORF">SAMN05216388_100435</name>
</gene>
<keyword evidence="1" id="KW-0472">Membrane</keyword>
<keyword evidence="1" id="KW-0812">Transmembrane</keyword>
<accession>A0A1H8HYU7</accession>
<keyword evidence="1" id="KW-1133">Transmembrane helix</keyword>
<sequence>MPSFRTKRGRCHLDGETLRLESSFRGYARRLREGNRLLFWAYVVAMLVAVGTPLSLVLSGEYQNLWLILGGVALVVVIARTSNYLRGFTSDEAIPLGDVVRVTATKGSKGFTRPRFVVHYDRDGKRKKRHVMMPSLWLDYGDEAFERASAAFREAGLPVEEG</sequence>
<dbReference type="Proteomes" id="UP000198775">
    <property type="component" value="Unassembled WGS sequence"/>
</dbReference>
<keyword evidence="3" id="KW-1185">Reference proteome</keyword>
<dbReference type="EMBL" id="FOCX01000004">
    <property type="protein sequence ID" value="SEN61600.1"/>
    <property type="molecule type" value="Genomic_DNA"/>
</dbReference>
<evidence type="ECO:0000313" key="3">
    <source>
        <dbReference type="Proteomes" id="UP000198775"/>
    </source>
</evidence>
<dbReference type="RefSeq" id="WP_092658506.1">
    <property type="nucleotide sequence ID" value="NZ_FOCX01000004.1"/>
</dbReference>
<dbReference type="AlphaFoldDB" id="A0A1H8HYU7"/>
<organism evidence="2 3">
    <name type="scientific">Halorientalis persicus</name>
    <dbReference type="NCBI Taxonomy" id="1367881"/>
    <lineage>
        <taxon>Archaea</taxon>
        <taxon>Methanobacteriati</taxon>
        <taxon>Methanobacteriota</taxon>
        <taxon>Stenosarchaea group</taxon>
        <taxon>Halobacteria</taxon>
        <taxon>Halobacteriales</taxon>
        <taxon>Haloarculaceae</taxon>
        <taxon>Halorientalis</taxon>
    </lineage>
</organism>